<dbReference type="InterPro" id="IPR010817">
    <property type="entry name" value="HemY_N"/>
</dbReference>
<keyword evidence="7 10" id="KW-1133">Transmembrane helix</keyword>
<keyword evidence="9" id="KW-0627">Porphyrin biosynthesis</keyword>
<comment type="caution">
    <text evidence="12">The sequence shown here is derived from an EMBL/GenBank/DDBJ whole genome shotgun (WGS) entry which is preliminary data.</text>
</comment>
<evidence type="ECO:0000256" key="4">
    <source>
        <dbReference type="ARBA" id="ARBA00022475"/>
    </source>
</evidence>
<evidence type="ECO:0000256" key="8">
    <source>
        <dbReference type="ARBA" id="ARBA00023136"/>
    </source>
</evidence>
<dbReference type="GO" id="GO:0005886">
    <property type="term" value="C:plasma membrane"/>
    <property type="evidence" value="ECO:0007669"/>
    <property type="project" value="UniProtKB-SubCell"/>
</dbReference>
<dbReference type="SUPFAM" id="SSF48452">
    <property type="entry name" value="TPR-like"/>
    <property type="match status" value="1"/>
</dbReference>
<dbReference type="AlphaFoldDB" id="A0A0T5YZW0"/>
<dbReference type="Pfam" id="PF07219">
    <property type="entry name" value="HemY_N"/>
    <property type="match status" value="1"/>
</dbReference>
<gene>
    <name evidence="12" type="ORF">Ga0074115_13319</name>
</gene>
<dbReference type="SMART" id="SM00028">
    <property type="entry name" value="TPR"/>
    <property type="match status" value="3"/>
</dbReference>
<dbReference type="Proteomes" id="UP000051634">
    <property type="component" value="Unassembled WGS sequence"/>
</dbReference>
<evidence type="ECO:0000313" key="13">
    <source>
        <dbReference type="Proteomes" id="UP000051634"/>
    </source>
</evidence>
<accession>A0A0T5YZW0</accession>
<dbReference type="EMBL" id="LDXT01000064">
    <property type="protein sequence ID" value="KRT56169.1"/>
    <property type="molecule type" value="Genomic_DNA"/>
</dbReference>
<feature type="domain" description="HemY N-terminal" evidence="11">
    <location>
        <begin position="26"/>
        <end position="132"/>
    </location>
</feature>
<dbReference type="PATRIC" id="fig|54398.3.peg.466"/>
<dbReference type="InterPro" id="IPR019734">
    <property type="entry name" value="TPR_rpt"/>
</dbReference>
<evidence type="ECO:0000256" key="6">
    <source>
        <dbReference type="ARBA" id="ARBA00022692"/>
    </source>
</evidence>
<keyword evidence="8 10" id="KW-0472">Membrane</keyword>
<dbReference type="GO" id="GO:0006779">
    <property type="term" value="P:porphyrin-containing compound biosynthetic process"/>
    <property type="evidence" value="ECO:0007669"/>
    <property type="project" value="UniProtKB-KW"/>
</dbReference>
<comment type="function">
    <text evidence="1">Involved in a late step of protoheme IX synthesis.</text>
</comment>
<evidence type="ECO:0000259" key="11">
    <source>
        <dbReference type="Pfam" id="PF07219"/>
    </source>
</evidence>
<proteinExistence type="predicted"/>
<dbReference type="NCBIfam" id="TIGR00540">
    <property type="entry name" value="TPR_hemY_coli"/>
    <property type="match status" value="1"/>
</dbReference>
<dbReference type="GO" id="GO:0042168">
    <property type="term" value="P:heme metabolic process"/>
    <property type="evidence" value="ECO:0007669"/>
    <property type="project" value="InterPro"/>
</dbReference>
<dbReference type="OrthoDB" id="7053339at2"/>
<evidence type="ECO:0000313" key="12">
    <source>
        <dbReference type="EMBL" id="KRT56169.1"/>
    </source>
</evidence>
<dbReference type="UniPathway" id="UPA00252"/>
<comment type="subcellular location">
    <subcellularLocation>
        <location evidence="2">Cell inner membrane</location>
        <topology evidence="2">Multi-pass membrane protein</topology>
    </subcellularLocation>
</comment>
<evidence type="ECO:0000256" key="3">
    <source>
        <dbReference type="ARBA" id="ARBA00004744"/>
    </source>
</evidence>
<evidence type="ECO:0000256" key="5">
    <source>
        <dbReference type="ARBA" id="ARBA00022519"/>
    </source>
</evidence>
<evidence type="ECO:0000256" key="7">
    <source>
        <dbReference type="ARBA" id="ARBA00022989"/>
    </source>
</evidence>
<keyword evidence="4" id="KW-1003">Cell membrane</keyword>
<protein>
    <submittedName>
        <fullName evidence="12">Heme biosynthesis-associated TPR protein</fullName>
    </submittedName>
</protein>
<keyword evidence="13" id="KW-1185">Reference proteome</keyword>
<comment type="pathway">
    <text evidence="3">Porphyrin-containing compound metabolism; protoheme biosynthesis.</text>
</comment>
<keyword evidence="5" id="KW-0997">Cell inner membrane</keyword>
<evidence type="ECO:0000256" key="2">
    <source>
        <dbReference type="ARBA" id="ARBA00004429"/>
    </source>
</evidence>
<organism evidence="12 13">
    <name type="scientific">endosymbiont of Ridgeia piscesae</name>
    <dbReference type="NCBI Taxonomy" id="54398"/>
    <lineage>
        <taxon>Bacteria</taxon>
        <taxon>Pseudomonadati</taxon>
        <taxon>Pseudomonadota</taxon>
        <taxon>Gammaproteobacteria</taxon>
        <taxon>sulfur-oxidizing symbionts</taxon>
    </lineage>
</organism>
<feature type="transmembrane region" description="Helical" evidence="10">
    <location>
        <begin position="42"/>
        <end position="59"/>
    </location>
</feature>
<keyword evidence="6 10" id="KW-0812">Transmembrane</keyword>
<evidence type="ECO:0000256" key="9">
    <source>
        <dbReference type="ARBA" id="ARBA00023244"/>
    </source>
</evidence>
<dbReference type="InterPro" id="IPR011990">
    <property type="entry name" value="TPR-like_helical_dom_sf"/>
</dbReference>
<evidence type="ECO:0000256" key="1">
    <source>
        <dbReference type="ARBA" id="ARBA00002962"/>
    </source>
</evidence>
<name>A0A0T5YZW0_9GAMM</name>
<dbReference type="RefSeq" id="WP_060528160.1">
    <property type="nucleotide sequence ID" value="NZ_KQ557116.1"/>
</dbReference>
<evidence type="ECO:0000256" key="10">
    <source>
        <dbReference type="SAM" id="Phobius"/>
    </source>
</evidence>
<sequence length="422" mass="47570">MKNLFTAFIVALFAIVLTLWVKEDNGYVLIGYGEWTVEGSLALFTLANLLLFLLLYLLLRSLARIWSIPRGLSAWRGRRCNRRAQKALTQGLVELSEGHWKVAEKQLVRYAHQSETPLLNYLAAARAAQLQGEDGRRDHYLQQAHQSMPMADVAVGLTQAELQLAHQQYEQALATLTHLRSLAPKHVYVLRLLRRLYESQEEWQQLEALLPELRKRKVADAGDLDALELRLVEQRLQRVAQKSGEEGLRQAWGELSASLRRRAELIGAYSRLMLAEGRGELVESLLADALRSQWSESLLRLFGAIERGDPAQRLELAESWLRDRREDPLLLFILARLCLQNKLWGKARSYFEASIAIEPNADAYRELGALLEQMDEPAAALDCYREGLRCATESRQPSAPAALPPPAKPAVMGSAHLIGVEG</sequence>
<dbReference type="Gene3D" id="1.25.40.10">
    <property type="entry name" value="Tetratricopeptide repeat domain"/>
    <property type="match status" value="1"/>
</dbReference>
<dbReference type="InterPro" id="IPR005254">
    <property type="entry name" value="Heme_biosyn_assoc_TPR_pro"/>
</dbReference>
<reference evidence="12 13" key="1">
    <citation type="submission" date="2015-11" db="EMBL/GenBank/DDBJ databases">
        <title>The genome of Candidatus Endoriftia persephone in Ridgeia piscesae and population structure of the North Eastern Pacific vestimentiferan symbionts.</title>
        <authorList>
            <person name="Perez M."/>
            <person name="Juniper K.S."/>
        </authorList>
    </citation>
    <scope>NUCLEOTIDE SEQUENCE [LARGE SCALE GENOMIC DNA]</scope>
    <source>
        <strain evidence="12">Ind11</strain>
    </source>
</reference>